<evidence type="ECO:0000313" key="2">
    <source>
        <dbReference type="Proteomes" id="UP000189229"/>
    </source>
</evidence>
<name>A0A1V3XCJ7_MYCKA</name>
<dbReference type="Proteomes" id="UP000189229">
    <property type="component" value="Unassembled WGS sequence"/>
</dbReference>
<sequence>MATARPTTAAATKPVAAIELFIAYRLLRGLSMAVCHLFMPDIGNSELWRSWMADDRNQP</sequence>
<evidence type="ECO:0000313" key="1">
    <source>
        <dbReference type="EMBL" id="OOK76161.1"/>
    </source>
</evidence>
<gene>
    <name evidence="1" type="ORF">BZL30_3169</name>
</gene>
<proteinExistence type="predicted"/>
<accession>A0A1V3XCJ7</accession>
<dbReference type="EMBL" id="MVBM01000003">
    <property type="protein sequence ID" value="OOK76161.1"/>
    <property type="molecule type" value="Genomic_DNA"/>
</dbReference>
<dbReference type="AlphaFoldDB" id="A0A1V3XCJ7"/>
<reference evidence="1 2" key="1">
    <citation type="submission" date="2017-02" db="EMBL/GenBank/DDBJ databases">
        <title>Complete genome sequences of Mycobacterium kansasii strains isolated from rhesus macaques.</title>
        <authorList>
            <person name="Panda A."/>
            <person name="Nagaraj S."/>
            <person name="Zhao X."/>
            <person name="Tettelin H."/>
            <person name="Detolla L.J."/>
        </authorList>
    </citation>
    <scope>NUCLEOTIDE SEQUENCE [LARGE SCALE GENOMIC DNA]</scope>
    <source>
        <strain evidence="1 2">11-3813</strain>
    </source>
</reference>
<comment type="caution">
    <text evidence="1">The sequence shown here is derived from an EMBL/GenBank/DDBJ whole genome shotgun (WGS) entry which is preliminary data.</text>
</comment>
<organism evidence="1 2">
    <name type="scientific">Mycobacterium kansasii</name>
    <dbReference type="NCBI Taxonomy" id="1768"/>
    <lineage>
        <taxon>Bacteria</taxon>
        <taxon>Bacillati</taxon>
        <taxon>Actinomycetota</taxon>
        <taxon>Actinomycetes</taxon>
        <taxon>Mycobacteriales</taxon>
        <taxon>Mycobacteriaceae</taxon>
        <taxon>Mycobacterium</taxon>
    </lineage>
</organism>
<protein>
    <submittedName>
        <fullName evidence="1">Uncharacterized protein</fullName>
    </submittedName>
</protein>